<dbReference type="PRINTS" id="PR00480">
    <property type="entry name" value="ASTACIN"/>
</dbReference>
<feature type="active site" evidence="8">
    <location>
        <position position="200"/>
    </location>
</feature>
<dbReference type="GO" id="GO:0008270">
    <property type="term" value="F:zinc ion binding"/>
    <property type="evidence" value="ECO:0007669"/>
    <property type="project" value="UniProtKB-UniRule"/>
</dbReference>
<evidence type="ECO:0000313" key="12">
    <source>
        <dbReference type="Proteomes" id="UP000472262"/>
    </source>
</evidence>
<evidence type="ECO:0000256" key="1">
    <source>
        <dbReference type="ARBA" id="ARBA00022670"/>
    </source>
</evidence>
<evidence type="ECO:0000256" key="4">
    <source>
        <dbReference type="ARBA" id="ARBA00022801"/>
    </source>
</evidence>
<keyword evidence="1 8" id="KW-0645">Protease</keyword>
<dbReference type="FunFam" id="3.40.390.10:FF:000038">
    <property type="entry name" value="Metalloendopeptidase"/>
    <property type="match status" value="1"/>
</dbReference>
<reference evidence="11" key="1">
    <citation type="submission" date="2025-08" db="UniProtKB">
        <authorList>
            <consortium name="Ensembl"/>
        </authorList>
    </citation>
    <scope>IDENTIFICATION</scope>
</reference>
<keyword evidence="12" id="KW-1185">Reference proteome</keyword>
<proteinExistence type="predicted"/>
<dbReference type="Proteomes" id="UP000472262">
    <property type="component" value="Unassembled WGS sequence"/>
</dbReference>
<evidence type="ECO:0000256" key="9">
    <source>
        <dbReference type="RuleBase" id="RU361183"/>
    </source>
</evidence>
<dbReference type="InParanoid" id="A0A672PXL6"/>
<keyword evidence="7" id="KW-1015">Disulfide bond</keyword>
<comment type="caution">
    <text evidence="8">Lacks conserved residue(s) required for the propagation of feature annotation.</text>
</comment>
<feature type="binding site" evidence="8">
    <location>
        <position position="199"/>
    </location>
    <ligand>
        <name>Zn(2+)</name>
        <dbReference type="ChEBI" id="CHEBI:29105"/>
        <note>catalytic</note>
    </ligand>
</feature>
<keyword evidence="3 9" id="KW-0732">Signal</keyword>
<dbReference type="PANTHER" id="PTHR10127">
    <property type="entry name" value="DISCOIDIN, CUB, EGF, LAMININ , AND ZINC METALLOPROTEASE DOMAIN CONTAINING"/>
    <property type="match status" value="1"/>
</dbReference>
<reference evidence="11" key="2">
    <citation type="submission" date="2025-09" db="UniProtKB">
        <authorList>
            <consortium name="Ensembl"/>
        </authorList>
    </citation>
    <scope>IDENTIFICATION</scope>
</reference>
<dbReference type="OMA" id="LIGHECH"/>
<feature type="binding site" evidence="8">
    <location>
        <position position="203"/>
    </location>
    <ligand>
        <name>Zn(2+)</name>
        <dbReference type="ChEBI" id="CHEBI:29105"/>
        <note>catalytic</note>
    </ligand>
</feature>
<dbReference type="AlphaFoldDB" id="A0A672PXL6"/>
<protein>
    <recommendedName>
        <fullName evidence="9">Metalloendopeptidase</fullName>
        <ecNumber evidence="9">3.4.24.-</ecNumber>
    </recommendedName>
</protein>
<keyword evidence="2 8" id="KW-0479">Metal-binding</keyword>
<dbReference type="SMART" id="SM00235">
    <property type="entry name" value="ZnMc"/>
    <property type="match status" value="1"/>
</dbReference>
<feature type="signal peptide" evidence="9">
    <location>
        <begin position="1"/>
        <end position="16"/>
    </location>
</feature>
<dbReference type="Gene3D" id="3.40.390.10">
    <property type="entry name" value="Collagenase (Catalytic Domain)"/>
    <property type="match status" value="1"/>
</dbReference>
<accession>A0A672PXL6</accession>
<evidence type="ECO:0000313" key="11">
    <source>
        <dbReference type="Ensembl" id="ENSSGRP00000065969.1"/>
    </source>
</evidence>
<evidence type="ECO:0000256" key="3">
    <source>
        <dbReference type="ARBA" id="ARBA00022729"/>
    </source>
</evidence>
<dbReference type="InterPro" id="IPR034039">
    <property type="entry name" value="ZnMP_hatching_enz"/>
</dbReference>
<evidence type="ECO:0000256" key="7">
    <source>
        <dbReference type="ARBA" id="ARBA00023157"/>
    </source>
</evidence>
<feature type="domain" description="Peptidase M12A" evidence="10">
    <location>
        <begin position="101"/>
        <end position="302"/>
    </location>
</feature>
<organism evidence="11 12">
    <name type="scientific">Sinocyclocheilus grahami</name>
    <name type="common">Dianchi golden-line fish</name>
    <name type="synonym">Barbus grahami</name>
    <dbReference type="NCBI Taxonomy" id="75366"/>
    <lineage>
        <taxon>Eukaryota</taxon>
        <taxon>Metazoa</taxon>
        <taxon>Chordata</taxon>
        <taxon>Craniata</taxon>
        <taxon>Vertebrata</taxon>
        <taxon>Euteleostomi</taxon>
        <taxon>Actinopterygii</taxon>
        <taxon>Neopterygii</taxon>
        <taxon>Teleostei</taxon>
        <taxon>Ostariophysi</taxon>
        <taxon>Cypriniformes</taxon>
        <taxon>Cyprinidae</taxon>
        <taxon>Cyprininae</taxon>
        <taxon>Sinocyclocheilus</taxon>
    </lineage>
</organism>
<dbReference type="SUPFAM" id="SSF55486">
    <property type="entry name" value="Metalloproteases ('zincins'), catalytic domain"/>
    <property type="match status" value="1"/>
</dbReference>
<dbReference type="Pfam" id="PF01400">
    <property type="entry name" value="Astacin"/>
    <property type="match status" value="1"/>
</dbReference>
<evidence type="ECO:0000256" key="8">
    <source>
        <dbReference type="PROSITE-ProRule" id="PRU01211"/>
    </source>
</evidence>
<dbReference type="GO" id="GO:0006508">
    <property type="term" value="P:proteolysis"/>
    <property type="evidence" value="ECO:0007669"/>
    <property type="project" value="UniProtKB-KW"/>
</dbReference>
<dbReference type="PANTHER" id="PTHR10127:SF838">
    <property type="entry name" value="METALLOENDOPEPTIDASE"/>
    <property type="match status" value="1"/>
</dbReference>
<keyword evidence="6 8" id="KW-0482">Metalloprotease</keyword>
<dbReference type="PROSITE" id="PS51864">
    <property type="entry name" value="ASTACIN"/>
    <property type="match status" value="1"/>
</dbReference>
<comment type="cofactor">
    <cofactor evidence="8 9">
        <name>Zn(2+)</name>
        <dbReference type="ChEBI" id="CHEBI:29105"/>
    </cofactor>
    <text evidence="8 9">Binds 1 zinc ion per subunit.</text>
</comment>
<dbReference type="InterPro" id="IPR024079">
    <property type="entry name" value="MetalloPept_cat_dom_sf"/>
</dbReference>
<name>A0A672PXL6_SINGR</name>
<evidence type="ECO:0000256" key="5">
    <source>
        <dbReference type="ARBA" id="ARBA00022833"/>
    </source>
</evidence>
<keyword evidence="5 8" id="KW-0862">Zinc</keyword>
<evidence type="ECO:0000256" key="2">
    <source>
        <dbReference type="ARBA" id="ARBA00022723"/>
    </source>
</evidence>
<evidence type="ECO:0000256" key="6">
    <source>
        <dbReference type="ARBA" id="ARBA00023049"/>
    </source>
</evidence>
<dbReference type="InterPro" id="IPR006026">
    <property type="entry name" value="Peptidase_Metallo"/>
</dbReference>
<dbReference type="GO" id="GO:0004222">
    <property type="term" value="F:metalloendopeptidase activity"/>
    <property type="evidence" value="ECO:0007669"/>
    <property type="project" value="UniProtKB-UniRule"/>
</dbReference>
<dbReference type="Ensembl" id="ENSSGRT00000070326.1">
    <property type="protein sequence ID" value="ENSSGRP00000065969.1"/>
    <property type="gene ID" value="ENSSGRG00000033621.1"/>
</dbReference>
<gene>
    <name evidence="11" type="primary">LOC107593026</name>
</gene>
<feature type="chain" id="PRO_5025708780" description="Metalloendopeptidase" evidence="9">
    <location>
        <begin position="17"/>
        <end position="304"/>
    </location>
</feature>
<feature type="binding site" evidence="8">
    <location>
        <position position="209"/>
    </location>
    <ligand>
        <name>Zn(2+)</name>
        <dbReference type="ChEBI" id="CHEBI:29105"/>
        <note>catalytic</note>
    </ligand>
</feature>
<evidence type="ECO:0000259" key="10">
    <source>
        <dbReference type="PROSITE" id="PS51864"/>
    </source>
</evidence>
<dbReference type="InterPro" id="IPR001506">
    <property type="entry name" value="Peptidase_M12A"/>
</dbReference>
<dbReference type="CDD" id="cd04283">
    <property type="entry name" value="ZnMc_hatching_enzyme"/>
    <property type="match status" value="1"/>
</dbReference>
<keyword evidence="4 8" id="KW-0378">Hydrolase</keyword>
<dbReference type="EC" id="3.4.24.-" evidence="9"/>
<sequence length="304" mass="34692">MLCVGIFVGLVLESWSLPVQVRAAESYCSYDDSYPMHTLLIGHECHGQDPQSKSTYVWYRYRHIFFRELLLEHETCGYLPPPVSRGFPLREGDILSSGSRGAITCLVDSCRWPRSVDGFVYVPYIISPIYDDMDRITIETGMLDISSATCVKFVPRTHEANFLNIQSRTGCWSYLGMIGGSQTMSLQSPGCMWSGVAAHELMHALGFVHEQSRSDRDHHVSILWENIIEGTVYQRHNFKKYETNNLNTAYDYSSVMHYGRYTFSEDGRPTIIPKPDPYISIGQRDGPSLTDIHKINILYNCGRY</sequence>